<dbReference type="EMBL" id="QEAM01000038">
    <property type="protein sequence ID" value="TPX49192.1"/>
    <property type="molecule type" value="Genomic_DNA"/>
</dbReference>
<dbReference type="InterPro" id="IPR036188">
    <property type="entry name" value="FAD/NAD-bd_sf"/>
</dbReference>
<dbReference type="VEuPathDB" id="FungiDB:SeMB42_g01326"/>
<dbReference type="GO" id="GO:0004499">
    <property type="term" value="F:N,N-dimethylaniline monooxygenase activity"/>
    <property type="evidence" value="ECO:0007669"/>
    <property type="project" value="InterPro"/>
</dbReference>
<gene>
    <name evidence="6" type="ORF">SeLEV6574_g01606</name>
    <name evidence="7" type="ORF">SeMB42_g01326</name>
</gene>
<name>A0A507DC15_9FUNG</name>
<comment type="similarity">
    <text evidence="1">Belongs to the FMO family.</text>
</comment>
<evidence type="ECO:0000256" key="4">
    <source>
        <dbReference type="ARBA" id="ARBA00022857"/>
    </source>
</evidence>
<evidence type="ECO:0000256" key="2">
    <source>
        <dbReference type="ARBA" id="ARBA00022630"/>
    </source>
</evidence>
<dbReference type="PRINTS" id="PR00370">
    <property type="entry name" value="FMOXYGENASE"/>
</dbReference>
<dbReference type="InterPro" id="IPR050346">
    <property type="entry name" value="FMO-like"/>
</dbReference>
<dbReference type="OrthoDB" id="66881at2759"/>
<dbReference type="SUPFAM" id="SSF51905">
    <property type="entry name" value="FAD/NAD(P)-binding domain"/>
    <property type="match status" value="2"/>
</dbReference>
<evidence type="ECO:0000313" key="8">
    <source>
        <dbReference type="Proteomes" id="UP000317494"/>
    </source>
</evidence>
<accession>A0A507DC15</accession>
<keyword evidence="4" id="KW-0521">NADP</keyword>
<dbReference type="AlphaFoldDB" id="A0A507DC15"/>
<protein>
    <recommendedName>
        <fullName evidence="10">Flavin-containing monooxygenase</fullName>
    </recommendedName>
</protein>
<dbReference type="Gene3D" id="3.50.50.60">
    <property type="entry name" value="FAD/NAD(P)-binding domain"/>
    <property type="match status" value="2"/>
</dbReference>
<dbReference type="STRING" id="286115.A0A507DC15"/>
<evidence type="ECO:0000313" key="6">
    <source>
        <dbReference type="EMBL" id="TPX49192.1"/>
    </source>
</evidence>
<keyword evidence="8" id="KW-1185">Reference proteome</keyword>
<dbReference type="Proteomes" id="UP000320475">
    <property type="component" value="Unassembled WGS sequence"/>
</dbReference>
<dbReference type="Pfam" id="PF00743">
    <property type="entry name" value="FMO-like"/>
    <property type="match status" value="2"/>
</dbReference>
<dbReference type="InterPro" id="IPR000960">
    <property type="entry name" value="Flavin_mOase"/>
</dbReference>
<dbReference type="PANTHER" id="PTHR23023">
    <property type="entry name" value="DIMETHYLANILINE MONOOXYGENASE"/>
    <property type="match status" value="1"/>
</dbReference>
<evidence type="ECO:0008006" key="10">
    <source>
        <dbReference type="Google" id="ProtNLM"/>
    </source>
</evidence>
<dbReference type="InterPro" id="IPR020946">
    <property type="entry name" value="Flavin_mOase-like"/>
</dbReference>
<evidence type="ECO:0000256" key="3">
    <source>
        <dbReference type="ARBA" id="ARBA00022827"/>
    </source>
</evidence>
<keyword evidence="5" id="KW-0560">Oxidoreductase</keyword>
<proteinExistence type="inferred from homology"/>
<dbReference type="EMBL" id="QEAN01000033">
    <property type="protein sequence ID" value="TPX52582.1"/>
    <property type="molecule type" value="Genomic_DNA"/>
</dbReference>
<keyword evidence="2" id="KW-0285">Flavoprotein</keyword>
<evidence type="ECO:0000313" key="7">
    <source>
        <dbReference type="EMBL" id="TPX52582.1"/>
    </source>
</evidence>
<evidence type="ECO:0000256" key="1">
    <source>
        <dbReference type="ARBA" id="ARBA00009183"/>
    </source>
</evidence>
<sequence>MKKPIRKVAVIGAGVAGLVALKHLKDDFECTAFEQFDYIGGIWHYTDPSARPDTSAPSLRDTPGQPTSPIYANMVTNLPPDLMSIRGYEWSHAETFPHHIHVLQYIHSFAQHYGVHAHIVLNTVVTDVRYDEQRDAWIVKRTGKGAEHVEAFDAIVVANGHYNVPCIGDVPTDAFTGRVVHSRDYNHPNEYEGHVVVVVGAGPSGLDIATELSKHTCTYLSVRDPTAVSTLIGTCRVKVVPYVTTIMNRTVTFADGTSIDVDVVLLATGYLYSYPFLDGLEDLVTDGRSVRGLYKYLFYIKKPTLVFLGLPMKIEPFTIIDYQCQAIKRVFTGEASLPSEEDMITYEVESARRRGVDLGSRQYMVFNPLRAQVDYHMSLVEEFGGPDVENPEGRIDRREMVLELKRVHSQKLY</sequence>
<evidence type="ECO:0000313" key="9">
    <source>
        <dbReference type="Proteomes" id="UP000320475"/>
    </source>
</evidence>
<dbReference type="GO" id="GO:0050661">
    <property type="term" value="F:NADP binding"/>
    <property type="evidence" value="ECO:0007669"/>
    <property type="project" value="InterPro"/>
</dbReference>
<keyword evidence="3" id="KW-0274">FAD</keyword>
<comment type="caution">
    <text evidence="6">The sequence shown here is derived from an EMBL/GenBank/DDBJ whole genome shotgun (WGS) entry which is preliminary data.</text>
</comment>
<dbReference type="GO" id="GO:0050660">
    <property type="term" value="F:flavin adenine dinucleotide binding"/>
    <property type="evidence" value="ECO:0007669"/>
    <property type="project" value="InterPro"/>
</dbReference>
<dbReference type="Proteomes" id="UP000317494">
    <property type="component" value="Unassembled WGS sequence"/>
</dbReference>
<organism evidence="6 9">
    <name type="scientific">Synchytrium endobioticum</name>
    <dbReference type="NCBI Taxonomy" id="286115"/>
    <lineage>
        <taxon>Eukaryota</taxon>
        <taxon>Fungi</taxon>
        <taxon>Fungi incertae sedis</taxon>
        <taxon>Chytridiomycota</taxon>
        <taxon>Chytridiomycota incertae sedis</taxon>
        <taxon>Chytridiomycetes</taxon>
        <taxon>Synchytriales</taxon>
        <taxon>Synchytriaceae</taxon>
        <taxon>Synchytrium</taxon>
    </lineage>
</organism>
<reference evidence="8 9" key="1">
    <citation type="journal article" date="2019" name="Sci. Rep.">
        <title>Comparative genomics of chytrid fungi reveal insights into the obligate biotrophic and pathogenic lifestyle of Synchytrium endobioticum.</title>
        <authorList>
            <person name="van de Vossenberg B.T.L.H."/>
            <person name="Warris S."/>
            <person name="Nguyen H.D.T."/>
            <person name="van Gent-Pelzer M.P.E."/>
            <person name="Joly D.L."/>
            <person name="van de Geest H.C."/>
            <person name="Bonants P.J.M."/>
            <person name="Smith D.S."/>
            <person name="Levesque C.A."/>
            <person name="van der Lee T.A.J."/>
        </authorList>
    </citation>
    <scope>NUCLEOTIDE SEQUENCE [LARGE SCALE GENOMIC DNA]</scope>
    <source>
        <strain evidence="6 9">LEV6574</strain>
        <strain evidence="7 8">MB42</strain>
    </source>
</reference>
<evidence type="ECO:0000256" key="5">
    <source>
        <dbReference type="ARBA" id="ARBA00023002"/>
    </source>
</evidence>
<dbReference type="PIRSF" id="PIRSF000332">
    <property type="entry name" value="FMO"/>
    <property type="match status" value="1"/>
</dbReference>